<feature type="transmembrane region" description="Helical" evidence="1">
    <location>
        <begin position="32"/>
        <end position="49"/>
    </location>
</feature>
<gene>
    <name evidence="2" type="ORF">A4A58_04965</name>
</gene>
<name>A0A164B9N8_9BRAD</name>
<keyword evidence="1" id="KW-0812">Transmembrane</keyword>
<sequence>MNVIVRLFLMLAAPITALFVSRDALNFDVVQTIVAVILFTVAVAAVAFWPRRPTKPSSTEPR</sequence>
<keyword evidence="1" id="KW-1133">Transmembrane helix</keyword>
<evidence type="ECO:0000313" key="2">
    <source>
        <dbReference type="EMBL" id="KZD25989.1"/>
    </source>
</evidence>
<proteinExistence type="predicted"/>
<protein>
    <submittedName>
        <fullName evidence="2">Uncharacterized protein</fullName>
    </submittedName>
</protein>
<organism evidence="2 3">
    <name type="scientific">Tardiphaga robiniae</name>
    <dbReference type="NCBI Taxonomy" id="943830"/>
    <lineage>
        <taxon>Bacteria</taxon>
        <taxon>Pseudomonadati</taxon>
        <taxon>Pseudomonadota</taxon>
        <taxon>Alphaproteobacteria</taxon>
        <taxon>Hyphomicrobiales</taxon>
        <taxon>Nitrobacteraceae</taxon>
        <taxon>Tardiphaga</taxon>
    </lineage>
</organism>
<accession>A0A164B9N8</accession>
<dbReference type="OrthoDB" id="8453239at2"/>
<dbReference type="AlphaFoldDB" id="A0A164B9N8"/>
<comment type="caution">
    <text evidence="2">The sequence shown here is derived from an EMBL/GenBank/DDBJ whole genome shotgun (WGS) entry which is preliminary data.</text>
</comment>
<evidence type="ECO:0000256" key="1">
    <source>
        <dbReference type="SAM" id="Phobius"/>
    </source>
</evidence>
<keyword evidence="3" id="KW-1185">Reference proteome</keyword>
<reference evidence="2 3" key="1">
    <citation type="submission" date="2016-03" db="EMBL/GenBank/DDBJ databases">
        <title>Microsymbionts genomes from the relict species Vavilovia formosa (Stev.) Fed.</title>
        <authorList>
            <person name="Kopat V."/>
            <person name="Chirak E."/>
            <person name="Kimeklis A."/>
            <person name="Andronov E."/>
        </authorList>
    </citation>
    <scope>NUCLEOTIDE SEQUENCE [LARGE SCALE GENOMIC DNA]</scope>
    <source>
        <strain evidence="2 3">Vaf07</strain>
    </source>
</reference>
<evidence type="ECO:0000313" key="3">
    <source>
        <dbReference type="Proteomes" id="UP000076574"/>
    </source>
</evidence>
<dbReference type="Proteomes" id="UP000076574">
    <property type="component" value="Unassembled WGS sequence"/>
</dbReference>
<dbReference type="EMBL" id="LVYV01000001">
    <property type="protein sequence ID" value="KZD25989.1"/>
    <property type="molecule type" value="Genomic_DNA"/>
</dbReference>
<dbReference type="RefSeq" id="WP_068730473.1">
    <property type="nucleotide sequence ID" value="NZ_LVYV01000001.1"/>
</dbReference>
<keyword evidence="1" id="KW-0472">Membrane</keyword>